<evidence type="ECO:0000313" key="2">
    <source>
        <dbReference type="Proteomes" id="UP000828390"/>
    </source>
</evidence>
<reference evidence="1" key="1">
    <citation type="journal article" date="2019" name="bioRxiv">
        <title>The Genome of the Zebra Mussel, Dreissena polymorpha: A Resource for Invasive Species Research.</title>
        <authorList>
            <person name="McCartney M.A."/>
            <person name="Auch B."/>
            <person name="Kono T."/>
            <person name="Mallez S."/>
            <person name="Zhang Y."/>
            <person name="Obille A."/>
            <person name="Becker A."/>
            <person name="Abrahante J.E."/>
            <person name="Garbe J."/>
            <person name="Badalamenti J.P."/>
            <person name="Herman A."/>
            <person name="Mangelson H."/>
            <person name="Liachko I."/>
            <person name="Sullivan S."/>
            <person name="Sone E.D."/>
            <person name="Koren S."/>
            <person name="Silverstein K.A.T."/>
            <person name="Beckman K.B."/>
            <person name="Gohl D.M."/>
        </authorList>
    </citation>
    <scope>NUCLEOTIDE SEQUENCE</scope>
    <source>
        <strain evidence="1">Duluth1</strain>
        <tissue evidence="1">Whole animal</tissue>
    </source>
</reference>
<keyword evidence="2" id="KW-1185">Reference proteome</keyword>
<dbReference type="Proteomes" id="UP000828390">
    <property type="component" value="Unassembled WGS sequence"/>
</dbReference>
<proteinExistence type="predicted"/>
<dbReference type="EMBL" id="JAIWYP010000010">
    <property type="protein sequence ID" value="KAH3752090.1"/>
    <property type="molecule type" value="Genomic_DNA"/>
</dbReference>
<sequence length="99" mass="11530">MIDRDVLIADDLISSVIKILRASYPHVRVGDKMPANVDVIMLYTDIPPPRVPTNSHAVHIHFTNGHWITSWQDPCDMTFHILDSKYFHRRIQDIMPRVQ</sequence>
<dbReference type="AlphaFoldDB" id="A0A9D4DPJ7"/>
<reference evidence="1" key="2">
    <citation type="submission" date="2020-11" db="EMBL/GenBank/DDBJ databases">
        <authorList>
            <person name="McCartney M.A."/>
            <person name="Auch B."/>
            <person name="Kono T."/>
            <person name="Mallez S."/>
            <person name="Becker A."/>
            <person name="Gohl D.M."/>
            <person name="Silverstein K.A.T."/>
            <person name="Koren S."/>
            <person name="Bechman K.B."/>
            <person name="Herman A."/>
            <person name="Abrahante J.E."/>
            <person name="Garbe J."/>
        </authorList>
    </citation>
    <scope>NUCLEOTIDE SEQUENCE</scope>
    <source>
        <strain evidence="1">Duluth1</strain>
        <tissue evidence="1">Whole animal</tissue>
    </source>
</reference>
<accession>A0A9D4DPJ7</accession>
<comment type="caution">
    <text evidence="1">The sequence shown here is derived from an EMBL/GenBank/DDBJ whole genome shotgun (WGS) entry which is preliminary data.</text>
</comment>
<protein>
    <submittedName>
        <fullName evidence="1">Uncharacterized protein</fullName>
    </submittedName>
</protein>
<name>A0A9D4DPJ7_DREPO</name>
<organism evidence="1 2">
    <name type="scientific">Dreissena polymorpha</name>
    <name type="common">Zebra mussel</name>
    <name type="synonym">Mytilus polymorpha</name>
    <dbReference type="NCBI Taxonomy" id="45954"/>
    <lineage>
        <taxon>Eukaryota</taxon>
        <taxon>Metazoa</taxon>
        <taxon>Spiralia</taxon>
        <taxon>Lophotrochozoa</taxon>
        <taxon>Mollusca</taxon>
        <taxon>Bivalvia</taxon>
        <taxon>Autobranchia</taxon>
        <taxon>Heteroconchia</taxon>
        <taxon>Euheterodonta</taxon>
        <taxon>Imparidentia</taxon>
        <taxon>Neoheterodontei</taxon>
        <taxon>Myida</taxon>
        <taxon>Dreissenoidea</taxon>
        <taxon>Dreissenidae</taxon>
        <taxon>Dreissena</taxon>
    </lineage>
</organism>
<gene>
    <name evidence="1" type="ORF">DPMN_186700</name>
</gene>
<evidence type="ECO:0000313" key="1">
    <source>
        <dbReference type="EMBL" id="KAH3752090.1"/>
    </source>
</evidence>